<reference evidence="1 2" key="2">
    <citation type="submission" date="2020-02" db="EMBL/GenBank/DDBJ databases">
        <title>Genome sequences of Thiorhodococcus mannitoliphagus and Thiorhodococcus minor, purple sulfur photosynthetic bacteria in the gammaproteobacterial family, Chromatiaceae.</title>
        <authorList>
            <person name="Aviles F.A."/>
            <person name="Meyer T.E."/>
            <person name="Kyndt J.A."/>
        </authorList>
    </citation>
    <scope>NUCLEOTIDE SEQUENCE [LARGE SCALE GENOMIC DNA]</scope>
    <source>
        <strain evidence="1 2">DSM 18266</strain>
    </source>
</reference>
<dbReference type="RefSeq" id="WP_164655549.1">
    <property type="nucleotide sequence ID" value="NZ_JAAIJR010000101.1"/>
</dbReference>
<dbReference type="Proteomes" id="UP000471640">
    <property type="component" value="Unassembled WGS sequence"/>
</dbReference>
<evidence type="ECO:0000313" key="1">
    <source>
        <dbReference type="EMBL" id="NEX22455.1"/>
    </source>
</evidence>
<sequence>MQEDPLDLLLIVSTPDSGRVLLPLAGACRRRGLRWSCFFTNDGVRILGDPAIVHAIRCADKPIACEHSWARFEGETPCPVALGSQTNNSALVGRAAKVIGL</sequence>
<accession>A0A6P1E451</accession>
<dbReference type="EMBL" id="JAAIJR010000101">
    <property type="protein sequence ID" value="NEX22455.1"/>
    <property type="molecule type" value="Genomic_DNA"/>
</dbReference>
<reference evidence="2" key="1">
    <citation type="journal article" date="2020" name="Microbiol. Resour. Announc.">
        <title>Draft Genome Sequences of Thiorhodococcus mannitoliphagus and Thiorhodococcus minor, Purple Sulfur Photosynthetic Bacteria in the Gammaproteobacterial Family Chromatiaceae.</title>
        <authorList>
            <person name="Aviles F.A."/>
            <person name="Meyer T.E."/>
            <person name="Kyndt J.A."/>
        </authorList>
    </citation>
    <scope>NUCLEOTIDE SEQUENCE [LARGE SCALE GENOMIC DNA]</scope>
    <source>
        <strain evidence="2">DSM 18266</strain>
    </source>
</reference>
<protein>
    <submittedName>
        <fullName evidence="1">Uncharacterized protein</fullName>
    </submittedName>
</protein>
<organism evidence="1 2">
    <name type="scientific">Thiorhodococcus mannitoliphagus</name>
    <dbReference type="NCBI Taxonomy" id="329406"/>
    <lineage>
        <taxon>Bacteria</taxon>
        <taxon>Pseudomonadati</taxon>
        <taxon>Pseudomonadota</taxon>
        <taxon>Gammaproteobacteria</taxon>
        <taxon>Chromatiales</taxon>
        <taxon>Chromatiaceae</taxon>
        <taxon>Thiorhodococcus</taxon>
    </lineage>
</organism>
<keyword evidence="2" id="KW-1185">Reference proteome</keyword>
<name>A0A6P1E451_9GAMM</name>
<dbReference type="AlphaFoldDB" id="A0A6P1E451"/>
<comment type="caution">
    <text evidence="1">The sequence shown here is derived from an EMBL/GenBank/DDBJ whole genome shotgun (WGS) entry which is preliminary data.</text>
</comment>
<evidence type="ECO:0000313" key="2">
    <source>
        <dbReference type="Proteomes" id="UP000471640"/>
    </source>
</evidence>
<proteinExistence type="predicted"/>
<gene>
    <name evidence="1" type="ORF">G3480_19450</name>
</gene>